<dbReference type="EMBL" id="JAGPXD010000002">
    <property type="protein sequence ID" value="KAH7369270.1"/>
    <property type="molecule type" value="Genomic_DNA"/>
</dbReference>
<name>A0A8K0X7D4_9PEZI</name>
<gene>
    <name evidence="1" type="ORF">B0T11DRAFT_278511</name>
</gene>
<accession>A0A8K0X7D4</accession>
<dbReference type="AlphaFoldDB" id="A0A8K0X7D4"/>
<dbReference type="Proteomes" id="UP000813385">
    <property type="component" value="Unassembled WGS sequence"/>
</dbReference>
<protein>
    <submittedName>
        <fullName evidence="1">Uncharacterized protein</fullName>
    </submittedName>
</protein>
<organism evidence="1 2">
    <name type="scientific">Plectosphaerella cucumerina</name>
    <dbReference type="NCBI Taxonomy" id="40658"/>
    <lineage>
        <taxon>Eukaryota</taxon>
        <taxon>Fungi</taxon>
        <taxon>Dikarya</taxon>
        <taxon>Ascomycota</taxon>
        <taxon>Pezizomycotina</taxon>
        <taxon>Sordariomycetes</taxon>
        <taxon>Hypocreomycetidae</taxon>
        <taxon>Glomerellales</taxon>
        <taxon>Plectosphaerellaceae</taxon>
        <taxon>Plectosphaerella</taxon>
    </lineage>
</organism>
<keyword evidence="2" id="KW-1185">Reference proteome</keyword>
<sequence>MQRLETLLLLFRQALPKTGLTLTLFAVDLVIVRRLYLSEPTRTGADVFLNRMLSQPAPSGALNLAQAAIVA</sequence>
<comment type="caution">
    <text evidence="1">The sequence shown here is derived from an EMBL/GenBank/DDBJ whole genome shotgun (WGS) entry which is preliminary data.</text>
</comment>
<reference evidence="1" key="1">
    <citation type="journal article" date="2021" name="Nat. Commun.">
        <title>Genetic determinants of endophytism in the Arabidopsis root mycobiome.</title>
        <authorList>
            <person name="Mesny F."/>
            <person name="Miyauchi S."/>
            <person name="Thiergart T."/>
            <person name="Pickel B."/>
            <person name="Atanasova L."/>
            <person name="Karlsson M."/>
            <person name="Huettel B."/>
            <person name="Barry K.W."/>
            <person name="Haridas S."/>
            <person name="Chen C."/>
            <person name="Bauer D."/>
            <person name="Andreopoulos W."/>
            <person name="Pangilinan J."/>
            <person name="LaButti K."/>
            <person name="Riley R."/>
            <person name="Lipzen A."/>
            <person name="Clum A."/>
            <person name="Drula E."/>
            <person name="Henrissat B."/>
            <person name="Kohler A."/>
            <person name="Grigoriev I.V."/>
            <person name="Martin F.M."/>
            <person name="Hacquard S."/>
        </authorList>
    </citation>
    <scope>NUCLEOTIDE SEQUENCE</scope>
    <source>
        <strain evidence="1">MPI-CAGE-AT-0016</strain>
    </source>
</reference>
<evidence type="ECO:0000313" key="2">
    <source>
        <dbReference type="Proteomes" id="UP000813385"/>
    </source>
</evidence>
<evidence type="ECO:0000313" key="1">
    <source>
        <dbReference type="EMBL" id="KAH7369270.1"/>
    </source>
</evidence>
<proteinExistence type="predicted"/>